<dbReference type="OrthoDB" id="5428055at2759"/>
<sequence>MTAQDPVPRQVDAILNSYELYKQVFDNCADPASFGHSLSILDEFVAQEVSRENPLVRCTALDFSIREDESCPAFRETESTGLAGVEGFLSGLASAPRAAAESDGLDEASFLIVENLCPETVAKLGLALRIPPQFWSEYVENRPWIWKRRVAPQ</sequence>
<dbReference type="Proteomes" id="UP000606974">
    <property type="component" value="Unassembled WGS sequence"/>
</dbReference>
<keyword evidence="2" id="KW-1185">Reference proteome</keyword>
<dbReference type="AlphaFoldDB" id="A0A8H7E4Q4"/>
<organism evidence="1 2">
    <name type="scientific">Endocarpon pusillum</name>
    <dbReference type="NCBI Taxonomy" id="364733"/>
    <lineage>
        <taxon>Eukaryota</taxon>
        <taxon>Fungi</taxon>
        <taxon>Dikarya</taxon>
        <taxon>Ascomycota</taxon>
        <taxon>Pezizomycotina</taxon>
        <taxon>Eurotiomycetes</taxon>
        <taxon>Chaetothyriomycetidae</taxon>
        <taxon>Verrucariales</taxon>
        <taxon>Verrucariaceae</taxon>
        <taxon>Endocarpon</taxon>
    </lineage>
</organism>
<evidence type="ECO:0000313" key="1">
    <source>
        <dbReference type="EMBL" id="KAF7509307.1"/>
    </source>
</evidence>
<gene>
    <name evidence="1" type="ORF">GJ744_008201</name>
</gene>
<accession>A0A8H7E4Q4</accession>
<dbReference type="EMBL" id="JAACFV010000043">
    <property type="protein sequence ID" value="KAF7509307.1"/>
    <property type="molecule type" value="Genomic_DNA"/>
</dbReference>
<comment type="caution">
    <text evidence="1">The sequence shown here is derived from an EMBL/GenBank/DDBJ whole genome shotgun (WGS) entry which is preliminary data.</text>
</comment>
<name>A0A8H7E4Q4_9EURO</name>
<proteinExistence type="predicted"/>
<reference evidence="1" key="1">
    <citation type="submission" date="2020-02" db="EMBL/GenBank/DDBJ databases">
        <authorList>
            <person name="Palmer J.M."/>
        </authorList>
    </citation>
    <scope>NUCLEOTIDE SEQUENCE</scope>
    <source>
        <strain evidence="1">EPUS1.4</strain>
        <tissue evidence="1">Thallus</tissue>
    </source>
</reference>
<protein>
    <submittedName>
        <fullName evidence="1">Uncharacterized protein</fullName>
    </submittedName>
</protein>
<evidence type="ECO:0000313" key="2">
    <source>
        <dbReference type="Proteomes" id="UP000606974"/>
    </source>
</evidence>